<feature type="domain" description="Large ribosomal subunit protein uL5 C-terminal" evidence="8">
    <location>
        <begin position="84"/>
        <end position="176"/>
    </location>
</feature>
<dbReference type="PIRSF" id="PIRSF002161">
    <property type="entry name" value="Ribosomal_L5"/>
    <property type="match status" value="1"/>
</dbReference>
<dbReference type="GO" id="GO:0006412">
    <property type="term" value="P:translation"/>
    <property type="evidence" value="ECO:0007669"/>
    <property type="project" value="UniProtKB-UniRule"/>
</dbReference>
<evidence type="ECO:0000256" key="1">
    <source>
        <dbReference type="ARBA" id="ARBA00008553"/>
    </source>
</evidence>
<dbReference type="FunFam" id="3.30.1440.10:FF:000001">
    <property type="entry name" value="50S ribosomal protein L5"/>
    <property type="match status" value="1"/>
</dbReference>
<dbReference type="InterPro" id="IPR020930">
    <property type="entry name" value="Ribosomal_uL5_bac-type"/>
</dbReference>
<feature type="domain" description="Large ribosomal subunit protein uL5 N-terminal" evidence="7">
    <location>
        <begin position="24"/>
        <end position="80"/>
    </location>
</feature>
<evidence type="ECO:0000259" key="7">
    <source>
        <dbReference type="Pfam" id="PF00281"/>
    </source>
</evidence>
<dbReference type="Pfam" id="PF00281">
    <property type="entry name" value="Ribosomal_L5"/>
    <property type="match status" value="1"/>
</dbReference>
<keyword evidence="10" id="KW-1185">Reference proteome</keyword>
<evidence type="ECO:0000259" key="8">
    <source>
        <dbReference type="Pfam" id="PF00673"/>
    </source>
</evidence>
<dbReference type="InterPro" id="IPR031310">
    <property type="entry name" value="Ribosomal_uL5_N"/>
</dbReference>
<organism evidence="9 10">
    <name type="scientific">Calycomorphotria hydatis</name>
    <dbReference type="NCBI Taxonomy" id="2528027"/>
    <lineage>
        <taxon>Bacteria</taxon>
        <taxon>Pseudomonadati</taxon>
        <taxon>Planctomycetota</taxon>
        <taxon>Planctomycetia</taxon>
        <taxon>Planctomycetales</taxon>
        <taxon>Planctomycetaceae</taxon>
        <taxon>Calycomorphotria</taxon>
    </lineage>
</organism>
<keyword evidence="3 5" id="KW-0687">Ribonucleoprotein</keyword>
<accession>A0A517T8B0</accession>
<comment type="similarity">
    <text evidence="1 5 6">Belongs to the universal ribosomal protein uL5 family.</text>
</comment>
<name>A0A517T8B0_9PLAN</name>
<evidence type="ECO:0000256" key="3">
    <source>
        <dbReference type="ARBA" id="ARBA00023274"/>
    </source>
</evidence>
<evidence type="ECO:0000256" key="2">
    <source>
        <dbReference type="ARBA" id="ARBA00022980"/>
    </source>
</evidence>
<dbReference type="SUPFAM" id="SSF55282">
    <property type="entry name" value="RL5-like"/>
    <property type="match status" value="1"/>
</dbReference>
<dbReference type="OrthoDB" id="9806626at2"/>
<dbReference type="KEGG" id="chya:V22_18320"/>
<dbReference type="InterPro" id="IPR031309">
    <property type="entry name" value="Ribosomal_uL5_C"/>
</dbReference>
<keyword evidence="5" id="KW-0820">tRNA-binding</keyword>
<dbReference type="AlphaFoldDB" id="A0A517T8B0"/>
<keyword evidence="2 5" id="KW-0689">Ribosomal protein</keyword>
<protein>
    <recommendedName>
        <fullName evidence="4 5">Large ribosomal subunit protein uL5</fullName>
    </recommendedName>
</protein>
<dbReference type="HAMAP" id="MF_01333_B">
    <property type="entry name" value="Ribosomal_uL5_B"/>
    <property type="match status" value="1"/>
</dbReference>
<evidence type="ECO:0000256" key="4">
    <source>
        <dbReference type="ARBA" id="ARBA00035245"/>
    </source>
</evidence>
<sequence>MARLYERYRNEIVAQLKDDLGRTNPHAIPKLEKIVLSMGVGEAGRDSKIMDQCADALTVITGQKSQRVRARKSVAAFKLREGMEIGVRVTLRGKRMYEFLDRLNSLALPRVRDFRGLNPKSFDGNGNYSFGLTEHLVFPEIDPDKFPHVHGMNITFVTTADTDDDSRVLLRHLGLPLKKEDK</sequence>
<keyword evidence="5" id="KW-0694">RNA-binding</keyword>
<keyword evidence="5" id="KW-0699">rRNA-binding</keyword>
<dbReference type="GO" id="GO:0003735">
    <property type="term" value="F:structural constituent of ribosome"/>
    <property type="evidence" value="ECO:0007669"/>
    <property type="project" value="InterPro"/>
</dbReference>
<reference evidence="9 10" key="1">
    <citation type="submission" date="2019-02" db="EMBL/GenBank/DDBJ databases">
        <title>Deep-cultivation of Planctomycetes and their phenomic and genomic characterization uncovers novel biology.</title>
        <authorList>
            <person name="Wiegand S."/>
            <person name="Jogler M."/>
            <person name="Boedeker C."/>
            <person name="Pinto D."/>
            <person name="Vollmers J."/>
            <person name="Rivas-Marin E."/>
            <person name="Kohn T."/>
            <person name="Peeters S.H."/>
            <person name="Heuer A."/>
            <person name="Rast P."/>
            <person name="Oberbeckmann S."/>
            <person name="Bunk B."/>
            <person name="Jeske O."/>
            <person name="Meyerdierks A."/>
            <person name="Storesund J.E."/>
            <person name="Kallscheuer N."/>
            <person name="Luecker S."/>
            <person name="Lage O.M."/>
            <person name="Pohl T."/>
            <person name="Merkel B.J."/>
            <person name="Hornburger P."/>
            <person name="Mueller R.-W."/>
            <person name="Bruemmer F."/>
            <person name="Labrenz M."/>
            <person name="Spormann A.M."/>
            <person name="Op den Camp H."/>
            <person name="Overmann J."/>
            <person name="Amann R."/>
            <person name="Jetten M.S.M."/>
            <person name="Mascher T."/>
            <person name="Medema M.H."/>
            <person name="Devos D.P."/>
            <person name="Kaster A.-K."/>
            <person name="Ovreas L."/>
            <person name="Rohde M."/>
            <person name="Galperin M.Y."/>
            <person name="Jogler C."/>
        </authorList>
    </citation>
    <scope>NUCLEOTIDE SEQUENCE [LARGE SCALE GENOMIC DNA]</scope>
    <source>
        <strain evidence="9 10">V22</strain>
    </source>
</reference>
<dbReference type="NCBIfam" id="NF000585">
    <property type="entry name" value="PRK00010.1"/>
    <property type="match status" value="1"/>
</dbReference>
<dbReference type="InterPro" id="IPR022803">
    <property type="entry name" value="Ribosomal_uL5_dom_sf"/>
</dbReference>
<dbReference type="Proteomes" id="UP000319976">
    <property type="component" value="Chromosome"/>
</dbReference>
<dbReference type="Gene3D" id="3.30.1440.10">
    <property type="match status" value="1"/>
</dbReference>
<gene>
    <name evidence="5 9" type="primary">rplE</name>
    <name evidence="9" type="ORF">V22_18320</name>
</gene>
<proteinExistence type="inferred from homology"/>
<evidence type="ECO:0000256" key="5">
    <source>
        <dbReference type="HAMAP-Rule" id="MF_01333"/>
    </source>
</evidence>
<evidence type="ECO:0000313" key="9">
    <source>
        <dbReference type="EMBL" id="QDT64597.1"/>
    </source>
</evidence>
<comment type="subunit">
    <text evidence="5">Part of the 50S ribosomal subunit; part of the 5S rRNA/L5/L18/L25 subcomplex. Contacts the 5S rRNA and the P site tRNA. Forms a bridge to the 30S subunit in the 70S ribosome.</text>
</comment>
<dbReference type="PANTHER" id="PTHR11994">
    <property type="entry name" value="60S RIBOSOMAL PROTEIN L11-RELATED"/>
    <property type="match status" value="1"/>
</dbReference>
<evidence type="ECO:0000313" key="10">
    <source>
        <dbReference type="Proteomes" id="UP000319976"/>
    </source>
</evidence>
<dbReference type="GO" id="GO:0000049">
    <property type="term" value="F:tRNA binding"/>
    <property type="evidence" value="ECO:0007669"/>
    <property type="project" value="UniProtKB-UniRule"/>
</dbReference>
<dbReference type="EMBL" id="CP036316">
    <property type="protein sequence ID" value="QDT64597.1"/>
    <property type="molecule type" value="Genomic_DNA"/>
</dbReference>
<dbReference type="RefSeq" id="WP_145261896.1">
    <property type="nucleotide sequence ID" value="NZ_CP036316.1"/>
</dbReference>
<dbReference type="GO" id="GO:1990904">
    <property type="term" value="C:ribonucleoprotein complex"/>
    <property type="evidence" value="ECO:0007669"/>
    <property type="project" value="UniProtKB-KW"/>
</dbReference>
<comment type="function">
    <text evidence="5">This is 1 of the proteins that bind and probably mediate the attachment of the 5S RNA into the large ribosomal subunit, where it forms part of the central protuberance. In the 70S ribosome it contacts protein S13 of the 30S subunit (bridge B1b), connecting the 2 subunits; this bridge is implicated in subunit movement. Contacts the P site tRNA; the 5S rRNA and some of its associated proteins might help stabilize positioning of ribosome-bound tRNAs.</text>
</comment>
<dbReference type="GO" id="GO:0019843">
    <property type="term" value="F:rRNA binding"/>
    <property type="evidence" value="ECO:0007669"/>
    <property type="project" value="UniProtKB-UniRule"/>
</dbReference>
<evidence type="ECO:0000256" key="6">
    <source>
        <dbReference type="RuleBase" id="RU003930"/>
    </source>
</evidence>
<dbReference type="Pfam" id="PF00673">
    <property type="entry name" value="Ribosomal_L5_C"/>
    <property type="match status" value="1"/>
</dbReference>
<dbReference type="InterPro" id="IPR002132">
    <property type="entry name" value="Ribosomal_uL5"/>
</dbReference>
<dbReference type="GO" id="GO:0005840">
    <property type="term" value="C:ribosome"/>
    <property type="evidence" value="ECO:0007669"/>
    <property type="project" value="UniProtKB-KW"/>
</dbReference>